<sequence>MDNQNHLKPIARRKNPSFSSSLLDQIYRSFDDQTTPAARGAEKDHLKTEDHYRIGKEMDQNAGMMLLSKADGRRKSATAECHFSQSFGLNSCSTSSDSSFWTSSESETSQRSFGQSKMAVRTSFSTHYQQQQEDQEGDRIYASQRNERGGFVKAESKALKMYGELKKSKANQPVSPGSRLSSFLNSLFTSTGNAKKAKIDKRKYASVNASSACSSTRSSCFSKTPSSRGKLSDGVKRSVRFYPLVSVIMDEDRKCKDIGRHTYDNVPTRNSLCAEEIRERENNRRAREVLKNYEKKLEEFKMMNKDEDCESCASSDLFELDNLDSVTAIRQRYSQELPVYETTSLDANRAIAHGANR</sequence>
<name>A0AAD8H131_9APIA</name>
<keyword evidence="6" id="KW-0472">Membrane</keyword>
<evidence type="ECO:0000256" key="6">
    <source>
        <dbReference type="ARBA" id="ARBA00023136"/>
    </source>
</evidence>
<evidence type="ECO:0000256" key="1">
    <source>
        <dbReference type="ARBA" id="ARBA00002281"/>
    </source>
</evidence>
<feature type="coiled-coil region" evidence="8">
    <location>
        <begin position="276"/>
        <end position="310"/>
    </location>
</feature>
<dbReference type="GO" id="GO:0009734">
    <property type="term" value="P:auxin-activated signaling pathway"/>
    <property type="evidence" value="ECO:0007669"/>
    <property type="project" value="UniProtKB-KW"/>
</dbReference>
<dbReference type="PANTHER" id="PTHR33541:SF28">
    <property type="entry name" value="PROTEIN BIG GRAIN 1-LIKE A"/>
    <property type="match status" value="1"/>
</dbReference>
<reference evidence="10" key="1">
    <citation type="submission" date="2023-02" db="EMBL/GenBank/DDBJ databases">
        <title>Genome of toxic invasive species Heracleum sosnowskyi carries increased number of genes despite the absence of recent whole-genome duplications.</title>
        <authorList>
            <person name="Schelkunov M."/>
            <person name="Shtratnikova V."/>
            <person name="Makarenko M."/>
            <person name="Klepikova A."/>
            <person name="Omelchenko D."/>
            <person name="Novikova G."/>
            <person name="Obukhova E."/>
            <person name="Bogdanov V."/>
            <person name="Penin A."/>
            <person name="Logacheva M."/>
        </authorList>
    </citation>
    <scope>NUCLEOTIDE SEQUENCE</scope>
    <source>
        <strain evidence="10">Hsosn_3</strain>
        <tissue evidence="10">Leaf</tissue>
    </source>
</reference>
<proteinExistence type="inferred from homology"/>
<keyword evidence="4" id="KW-0813">Transport</keyword>
<evidence type="ECO:0000256" key="4">
    <source>
        <dbReference type="ARBA" id="ARBA00022448"/>
    </source>
</evidence>
<dbReference type="InterPro" id="IPR039621">
    <property type="entry name" value="BG1-like"/>
</dbReference>
<feature type="compositionally biased region" description="Low complexity" evidence="9">
    <location>
        <begin position="100"/>
        <end position="109"/>
    </location>
</feature>
<gene>
    <name evidence="10" type="ORF">POM88_051747</name>
</gene>
<protein>
    <submittedName>
        <fullName evidence="10">Corepressor interacting with RBPJ 1-like</fullName>
    </submittedName>
</protein>
<evidence type="ECO:0000256" key="8">
    <source>
        <dbReference type="SAM" id="Coils"/>
    </source>
</evidence>
<evidence type="ECO:0000256" key="9">
    <source>
        <dbReference type="SAM" id="MobiDB-lite"/>
    </source>
</evidence>
<reference evidence="10" key="2">
    <citation type="submission" date="2023-05" db="EMBL/GenBank/DDBJ databases">
        <authorList>
            <person name="Schelkunov M.I."/>
        </authorList>
    </citation>
    <scope>NUCLEOTIDE SEQUENCE</scope>
    <source>
        <strain evidence="10">Hsosn_3</strain>
        <tissue evidence="10">Leaf</tissue>
    </source>
</reference>
<evidence type="ECO:0000256" key="5">
    <source>
        <dbReference type="ARBA" id="ARBA00022475"/>
    </source>
</evidence>
<evidence type="ECO:0000256" key="2">
    <source>
        <dbReference type="ARBA" id="ARBA00004236"/>
    </source>
</evidence>
<comment type="similarity">
    <text evidence="3">Belongs to the BIG GRAIN 1 (BG1) plant protein family.</text>
</comment>
<comment type="subcellular location">
    <subcellularLocation>
        <location evidence="2">Cell membrane</location>
    </subcellularLocation>
</comment>
<dbReference type="PANTHER" id="PTHR33541">
    <property type="entry name" value="PROTEIN BIG GRAIN 1-LIKE A-RELATED"/>
    <property type="match status" value="1"/>
</dbReference>
<feature type="region of interest" description="Disordered" evidence="9">
    <location>
        <begin position="100"/>
        <end position="139"/>
    </location>
</feature>
<evidence type="ECO:0000313" key="10">
    <source>
        <dbReference type="EMBL" id="KAK1358491.1"/>
    </source>
</evidence>
<comment type="function">
    <text evidence="1">Involved in auxin transport. Regulator of the auxin signaling pathway.</text>
</comment>
<evidence type="ECO:0000256" key="7">
    <source>
        <dbReference type="ARBA" id="ARBA00023294"/>
    </source>
</evidence>
<keyword evidence="5" id="KW-1003">Cell membrane</keyword>
<keyword evidence="11" id="KW-1185">Reference proteome</keyword>
<dbReference type="AlphaFoldDB" id="A0AAD8H131"/>
<dbReference type="GO" id="GO:0005886">
    <property type="term" value="C:plasma membrane"/>
    <property type="evidence" value="ECO:0007669"/>
    <property type="project" value="UniProtKB-SubCell"/>
</dbReference>
<dbReference type="EMBL" id="JAUIZM010000011">
    <property type="protein sequence ID" value="KAK1358491.1"/>
    <property type="molecule type" value="Genomic_DNA"/>
</dbReference>
<keyword evidence="8" id="KW-0175">Coiled coil</keyword>
<evidence type="ECO:0000313" key="11">
    <source>
        <dbReference type="Proteomes" id="UP001237642"/>
    </source>
</evidence>
<feature type="compositionally biased region" description="Polar residues" evidence="9">
    <location>
        <begin position="122"/>
        <end position="132"/>
    </location>
</feature>
<evidence type="ECO:0000256" key="3">
    <source>
        <dbReference type="ARBA" id="ARBA00010067"/>
    </source>
</evidence>
<comment type="caution">
    <text evidence="10">The sequence shown here is derived from an EMBL/GenBank/DDBJ whole genome shotgun (WGS) entry which is preliminary data.</text>
</comment>
<organism evidence="10 11">
    <name type="scientific">Heracleum sosnowskyi</name>
    <dbReference type="NCBI Taxonomy" id="360622"/>
    <lineage>
        <taxon>Eukaryota</taxon>
        <taxon>Viridiplantae</taxon>
        <taxon>Streptophyta</taxon>
        <taxon>Embryophyta</taxon>
        <taxon>Tracheophyta</taxon>
        <taxon>Spermatophyta</taxon>
        <taxon>Magnoliopsida</taxon>
        <taxon>eudicotyledons</taxon>
        <taxon>Gunneridae</taxon>
        <taxon>Pentapetalae</taxon>
        <taxon>asterids</taxon>
        <taxon>campanulids</taxon>
        <taxon>Apiales</taxon>
        <taxon>Apiaceae</taxon>
        <taxon>Apioideae</taxon>
        <taxon>apioid superclade</taxon>
        <taxon>Tordylieae</taxon>
        <taxon>Tordyliinae</taxon>
        <taxon>Heracleum</taxon>
    </lineage>
</organism>
<accession>A0AAD8H131</accession>
<dbReference type="Proteomes" id="UP001237642">
    <property type="component" value="Unassembled WGS sequence"/>
</dbReference>
<keyword evidence="7" id="KW-0927">Auxin signaling pathway</keyword>